<dbReference type="Proteomes" id="UP000023152">
    <property type="component" value="Unassembled WGS sequence"/>
</dbReference>
<name>X6NFG0_RETFI</name>
<keyword evidence="2" id="KW-1185">Reference proteome</keyword>
<dbReference type="EMBL" id="ASPP01008771">
    <property type="protein sequence ID" value="ETO25055.1"/>
    <property type="molecule type" value="Genomic_DNA"/>
</dbReference>
<evidence type="ECO:0000313" key="2">
    <source>
        <dbReference type="Proteomes" id="UP000023152"/>
    </source>
</evidence>
<reference evidence="1 2" key="1">
    <citation type="journal article" date="2013" name="Curr. Biol.">
        <title>The Genome of the Foraminiferan Reticulomyxa filosa.</title>
        <authorList>
            <person name="Glockner G."/>
            <person name="Hulsmann N."/>
            <person name="Schleicher M."/>
            <person name="Noegel A.A."/>
            <person name="Eichinger L."/>
            <person name="Gallinger C."/>
            <person name="Pawlowski J."/>
            <person name="Sierra R."/>
            <person name="Euteneuer U."/>
            <person name="Pillet L."/>
            <person name="Moustafa A."/>
            <person name="Platzer M."/>
            <person name="Groth M."/>
            <person name="Szafranski K."/>
            <person name="Schliwa M."/>
        </authorList>
    </citation>
    <scope>NUCLEOTIDE SEQUENCE [LARGE SCALE GENOMIC DNA]</scope>
</reference>
<organism evidence="1 2">
    <name type="scientific">Reticulomyxa filosa</name>
    <dbReference type="NCBI Taxonomy" id="46433"/>
    <lineage>
        <taxon>Eukaryota</taxon>
        <taxon>Sar</taxon>
        <taxon>Rhizaria</taxon>
        <taxon>Retaria</taxon>
        <taxon>Foraminifera</taxon>
        <taxon>Monothalamids</taxon>
        <taxon>Reticulomyxidae</taxon>
        <taxon>Reticulomyxa</taxon>
    </lineage>
</organism>
<comment type="caution">
    <text evidence="1">The sequence shown here is derived from an EMBL/GenBank/DDBJ whole genome shotgun (WGS) entry which is preliminary data.</text>
</comment>
<protein>
    <submittedName>
        <fullName evidence="1">Uncharacterized protein</fullName>
    </submittedName>
</protein>
<proteinExistence type="predicted"/>
<dbReference type="AlphaFoldDB" id="X6NFG0"/>
<evidence type="ECO:0000313" key="1">
    <source>
        <dbReference type="EMBL" id="ETO25055.1"/>
    </source>
</evidence>
<sequence>MNCTSYRSCLFKTYCCHNTRICHLLDKSVRYDSEDPGVYHTNIRLFESQLAQKEVSPVLHMEFEHKKWLYAIFYKECQNFIPNEVLKAFTMTVVMSFFSIRNWSEELLDILPFLRALEETALSLEGEDSNRNYGIALHTIVLSLVMSLVQHMRPSRYQQELWSRCQEIRSYRQAHGQMLAIFSLDNLGRIELEGYFLFIYFFCER</sequence>
<accession>X6NFG0</accession>
<gene>
    <name evidence="1" type="ORF">RFI_12089</name>
</gene>